<accession>A0AAD8Y2H5</accession>
<proteinExistence type="predicted"/>
<evidence type="ECO:0000256" key="1">
    <source>
        <dbReference type="SAM" id="SignalP"/>
    </source>
</evidence>
<gene>
    <name evidence="2" type="ORF">QTG54_011098</name>
</gene>
<keyword evidence="1" id="KW-0732">Signal</keyword>
<name>A0AAD8Y2H5_9STRA</name>
<protein>
    <submittedName>
        <fullName evidence="2">Uncharacterized protein</fullName>
    </submittedName>
</protein>
<evidence type="ECO:0000313" key="3">
    <source>
        <dbReference type="Proteomes" id="UP001224775"/>
    </source>
</evidence>
<keyword evidence="3" id="KW-1185">Reference proteome</keyword>
<dbReference type="AlphaFoldDB" id="A0AAD8Y2H5"/>
<comment type="caution">
    <text evidence="2">The sequence shown here is derived from an EMBL/GenBank/DDBJ whole genome shotgun (WGS) entry which is preliminary data.</text>
</comment>
<dbReference type="Proteomes" id="UP001224775">
    <property type="component" value="Unassembled WGS sequence"/>
</dbReference>
<reference evidence="2" key="1">
    <citation type="submission" date="2023-06" db="EMBL/GenBank/DDBJ databases">
        <title>Survivors Of The Sea: Transcriptome response of Skeletonema marinoi to long-term dormancy.</title>
        <authorList>
            <person name="Pinder M.I.M."/>
            <person name="Kourtchenko O."/>
            <person name="Robertson E.K."/>
            <person name="Larsson T."/>
            <person name="Maumus F."/>
            <person name="Osuna-Cruz C.M."/>
            <person name="Vancaester E."/>
            <person name="Stenow R."/>
            <person name="Vandepoele K."/>
            <person name="Ploug H."/>
            <person name="Bruchert V."/>
            <person name="Godhe A."/>
            <person name="Topel M."/>
        </authorList>
    </citation>
    <scope>NUCLEOTIDE SEQUENCE</scope>
    <source>
        <strain evidence="2">R05AC</strain>
    </source>
</reference>
<sequence>MRKLISTVVAIIVLTEVHGRTPGWFYSVRGGTGLLPNMMYPDALTSVVHGCAELDKETDDKQVQHTKLSGITKKVVKTASSVSHERVDNELFEKLNDKIFHHQQDHDDRSDNDEEKPAVAKISYGAREFLLEDDMYE</sequence>
<dbReference type="EMBL" id="JATAAI010000021">
    <property type="protein sequence ID" value="KAK1738429.1"/>
    <property type="molecule type" value="Genomic_DNA"/>
</dbReference>
<evidence type="ECO:0000313" key="2">
    <source>
        <dbReference type="EMBL" id="KAK1738429.1"/>
    </source>
</evidence>
<organism evidence="2 3">
    <name type="scientific">Skeletonema marinoi</name>
    <dbReference type="NCBI Taxonomy" id="267567"/>
    <lineage>
        <taxon>Eukaryota</taxon>
        <taxon>Sar</taxon>
        <taxon>Stramenopiles</taxon>
        <taxon>Ochrophyta</taxon>
        <taxon>Bacillariophyta</taxon>
        <taxon>Coscinodiscophyceae</taxon>
        <taxon>Thalassiosirophycidae</taxon>
        <taxon>Thalassiosirales</taxon>
        <taxon>Skeletonemataceae</taxon>
        <taxon>Skeletonema</taxon>
        <taxon>Skeletonema marinoi-dohrnii complex</taxon>
    </lineage>
</organism>
<feature type="signal peptide" evidence="1">
    <location>
        <begin position="1"/>
        <end position="19"/>
    </location>
</feature>
<feature type="chain" id="PRO_5042292709" evidence="1">
    <location>
        <begin position="20"/>
        <end position="137"/>
    </location>
</feature>